<evidence type="ECO:0000313" key="2">
    <source>
        <dbReference type="EMBL" id="KIW73402.1"/>
    </source>
</evidence>
<dbReference type="HOGENOM" id="CLU_2236289_0_0_1"/>
<dbReference type="AlphaFoldDB" id="A0A0D2EGC1"/>
<organism evidence="2 3">
    <name type="scientific">Phialophora macrospora</name>
    <dbReference type="NCBI Taxonomy" id="1851006"/>
    <lineage>
        <taxon>Eukaryota</taxon>
        <taxon>Fungi</taxon>
        <taxon>Dikarya</taxon>
        <taxon>Ascomycota</taxon>
        <taxon>Pezizomycotina</taxon>
        <taxon>Eurotiomycetes</taxon>
        <taxon>Chaetothyriomycetidae</taxon>
        <taxon>Chaetothyriales</taxon>
        <taxon>Herpotrichiellaceae</taxon>
        <taxon>Phialophora</taxon>
    </lineage>
</organism>
<evidence type="ECO:0000256" key="1">
    <source>
        <dbReference type="SAM" id="MobiDB-lite"/>
    </source>
</evidence>
<sequence length="105" mass="11911">MGRKPRWNPESDIRCTPELHTSNHSLATDRGRVSEVVQSLPHVLNHGSYTVKMLLPRACSHPHASWPHRRPSTQDTAQQCRRCFQVFADTPSSPRTDFSPDLAII</sequence>
<reference evidence="2 3" key="1">
    <citation type="submission" date="2015-01" db="EMBL/GenBank/DDBJ databases">
        <title>The Genome Sequence of Capronia semiimmersa CBS27337.</title>
        <authorList>
            <consortium name="The Broad Institute Genomics Platform"/>
            <person name="Cuomo C."/>
            <person name="de Hoog S."/>
            <person name="Gorbushina A."/>
            <person name="Stielow B."/>
            <person name="Teixiera M."/>
            <person name="Abouelleil A."/>
            <person name="Chapman S.B."/>
            <person name="Priest M."/>
            <person name="Young S.K."/>
            <person name="Wortman J."/>
            <person name="Nusbaum C."/>
            <person name="Birren B."/>
        </authorList>
    </citation>
    <scope>NUCLEOTIDE SEQUENCE [LARGE SCALE GENOMIC DNA]</scope>
    <source>
        <strain evidence="2 3">CBS 27337</strain>
    </source>
</reference>
<feature type="region of interest" description="Disordered" evidence="1">
    <location>
        <begin position="1"/>
        <end position="25"/>
    </location>
</feature>
<dbReference type="EMBL" id="KN846956">
    <property type="protein sequence ID" value="KIW73402.1"/>
    <property type="molecule type" value="Genomic_DNA"/>
</dbReference>
<accession>A0A0D2EGC1</accession>
<gene>
    <name evidence="2" type="ORF">PV04_01526</name>
</gene>
<name>A0A0D2EGC1_9EURO</name>
<dbReference type="Proteomes" id="UP000054266">
    <property type="component" value="Unassembled WGS sequence"/>
</dbReference>
<protein>
    <submittedName>
        <fullName evidence="2">Uncharacterized protein</fullName>
    </submittedName>
</protein>
<keyword evidence="3" id="KW-1185">Reference proteome</keyword>
<proteinExistence type="predicted"/>
<feature type="compositionally biased region" description="Basic and acidic residues" evidence="1">
    <location>
        <begin position="7"/>
        <end position="17"/>
    </location>
</feature>
<evidence type="ECO:0000313" key="3">
    <source>
        <dbReference type="Proteomes" id="UP000054266"/>
    </source>
</evidence>